<protein>
    <submittedName>
        <fullName evidence="1">Uncharacterized protein</fullName>
    </submittedName>
</protein>
<dbReference type="EMBL" id="LKCM01000061">
    <property type="protein sequence ID" value="KPQ44723.1"/>
    <property type="molecule type" value="Genomic_DNA"/>
</dbReference>
<gene>
    <name evidence="1" type="ORF">MPEBLZ_00688</name>
</gene>
<proteinExistence type="predicted"/>
<dbReference type="PATRIC" id="fig|1719120.3.peg.754"/>
<name>A0A0P8A8W6_9EURY</name>
<accession>A0A0P8A8W6</accession>
<dbReference type="Proteomes" id="UP000050360">
    <property type="component" value="Unassembled WGS sequence"/>
</dbReference>
<reference evidence="1 2" key="1">
    <citation type="submission" date="2015-09" db="EMBL/GenBank/DDBJ databases">
        <title>A metagenomics-based metabolic model of nitrate-dependent anaerobic oxidation of methane by Methanoperedens-like archaea.</title>
        <authorList>
            <person name="Arshad A."/>
            <person name="Speth D.R."/>
            <person name="De Graaf R.M."/>
            <person name="Op Den Camp H.J."/>
            <person name="Jetten M.S."/>
            <person name="Welte C.U."/>
        </authorList>
    </citation>
    <scope>NUCLEOTIDE SEQUENCE [LARGE SCALE GENOMIC DNA]</scope>
</reference>
<evidence type="ECO:0000313" key="1">
    <source>
        <dbReference type="EMBL" id="KPQ44723.1"/>
    </source>
</evidence>
<comment type="caution">
    <text evidence="1">The sequence shown here is derived from an EMBL/GenBank/DDBJ whole genome shotgun (WGS) entry which is preliminary data.</text>
</comment>
<sequence>MAENGSGFVREIAHRIFAAELKESNLQAKEGHDQYSPQYLITPTGAKANRIFIVGTLTEKEDIGTDSEFWRGRIVDPTGAFFVSAGQYQPEAAQVLAKSAPPEFIAVIGKPTTFTTKEGNVLVSIRAESMHVVDGATRDRWVVETADLTTKRLVKLQGNEPDAVKAREHYSTNVEQYKAMVAMALGSMRAR</sequence>
<organism evidence="1 2">
    <name type="scientific">Candidatus Methanoperedens nitratireducens</name>
    <dbReference type="NCBI Taxonomy" id="1392998"/>
    <lineage>
        <taxon>Archaea</taxon>
        <taxon>Methanobacteriati</taxon>
        <taxon>Methanobacteriota</taxon>
        <taxon>Stenosarchaea group</taxon>
        <taxon>Methanomicrobia</taxon>
        <taxon>Methanosarcinales</taxon>
        <taxon>ANME-2 cluster</taxon>
        <taxon>Candidatus Methanoperedentaceae</taxon>
        <taxon>Candidatus Methanoperedens</taxon>
    </lineage>
</organism>
<dbReference type="AlphaFoldDB" id="A0A0P8A8W6"/>
<evidence type="ECO:0000313" key="2">
    <source>
        <dbReference type="Proteomes" id="UP000050360"/>
    </source>
</evidence>